<evidence type="ECO:0000256" key="4">
    <source>
        <dbReference type="ARBA" id="ARBA00022847"/>
    </source>
</evidence>
<evidence type="ECO:0000256" key="5">
    <source>
        <dbReference type="ARBA" id="ARBA00022989"/>
    </source>
</evidence>
<comment type="caution">
    <text evidence="10">The sequence shown here is derived from an EMBL/GenBank/DDBJ whole genome shotgun (WGS) entry which is preliminary data.</text>
</comment>
<keyword evidence="6 8" id="KW-0472">Membrane</keyword>
<dbReference type="PANTHER" id="PTHR11662:SF411">
    <property type="entry name" value="GH05102P"/>
    <property type="match status" value="1"/>
</dbReference>
<comment type="subcellular location">
    <subcellularLocation>
        <location evidence="1">Membrane</location>
        <topology evidence="1">Multi-pass membrane protein</topology>
    </subcellularLocation>
</comment>
<gene>
    <name evidence="10" type="ORF">RUM43_001991</name>
</gene>
<evidence type="ECO:0000313" key="10">
    <source>
        <dbReference type="EMBL" id="KAK6628179.1"/>
    </source>
</evidence>
<evidence type="ECO:0000256" key="8">
    <source>
        <dbReference type="SAM" id="Phobius"/>
    </source>
</evidence>
<dbReference type="InterPro" id="IPR020846">
    <property type="entry name" value="MFS_dom"/>
</dbReference>
<dbReference type="InterPro" id="IPR011701">
    <property type="entry name" value="MFS"/>
</dbReference>
<dbReference type="GO" id="GO:0006820">
    <property type="term" value="P:monoatomic anion transport"/>
    <property type="evidence" value="ECO:0007669"/>
    <property type="project" value="TreeGrafter"/>
</dbReference>
<feature type="transmembrane region" description="Helical" evidence="8">
    <location>
        <begin position="268"/>
        <end position="287"/>
    </location>
</feature>
<keyword evidence="5 8" id="KW-1133">Transmembrane helix</keyword>
<feature type="transmembrane region" description="Helical" evidence="8">
    <location>
        <begin position="372"/>
        <end position="392"/>
    </location>
</feature>
<name>A0AAN8S5N8_POLSC</name>
<dbReference type="Pfam" id="PF07690">
    <property type="entry name" value="MFS_1"/>
    <property type="match status" value="1"/>
</dbReference>
<feature type="transmembrane region" description="Helical" evidence="8">
    <location>
        <begin position="84"/>
        <end position="104"/>
    </location>
</feature>
<evidence type="ECO:0000313" key="11">
    <source>
        <dbReference type="Proteomes" id="UP001372834"/>
    </source>
</evidence>
<dbReference type="FunFam" id="1.20.1250.20:FF:000003">
    <property type="entry name" value="Solute carrier family 17 member 3"/>
    <property type="match status" value="1"/>
</dbReference>
<dbReference type="EMBL" id="JAWJWE010000036">
    <property type="protein sequence ID" value="KAK6628179.1"/>
    <property type="molecule type" value="Genomic_DNA"/>
</dbReference>
<feature type="transmembrane region" description="Helical" evidence="8">
    <location>
        <begin position="438"/>
        <end position="457"/>
    </location>
</feature>
<feature type="region of interest" description="Disordered" evidence="7">
    <location>
        <begin position="468"/>
        <end position="490"/>
    </location>
</feature>
<organism evidence="10 11">
    <name type="scientific">Polyplax serrata</name>
    <name type="common">Common mouse louse</name>
    <dbReference type="NCBI Taxonomy" id="468196"/>
    <lineage>
        <taxon>Eukaryota</taxon>
        <taxon>Metazoa</taxon>
        <taxon>Ecdysozoa</taxon>
        <taxon>Arthropoda</taxon>
        <taxon>Hexapoda</taxon>
        <taxon>Insecta</taxon>
        <taxon>Pterygota</taxon>
        <taxon>Neoptera</taxon>
        <taxon>Paraneoptera</taxon>
        <taxon>Psocodea</taxon>
        <taxon>Troctomorpha</taxon>
        <taxon>Phthiraptera</taxon>
        <taxon>Anoplura</taxon>
        <taxon>Polyplacidae</taxon>
        <taxon>Polyplax</taxon>
    </lineage>
</organism>
<sequence>MPAHGSRNPFRACADLLTCRQVLNLMVLLGFMVNYMLRVNLTIAIVAMVVPSNYSSSDSGSNNETNQPITTDSTDSPKYEWDAYVQNLILGCFFWGYICTELPGGRLAEVFGARRIFGYSTMCASILTLLTPLACNISYIAVIFLRVVLGFMLGATWPAIPPICSKWIPPLERSKFMANMMASSLGAALTMPICGFLISSFGWESVFYVTGFVGLLWSIVWFLVVFDTPAQHPRISAEERRVIEDAIGVSSTGNKHLSVPWKAMLTSLPVWAIIVTHGCSVFGYFTVVNQLPTFTKYILHYNIKANGLLSSLPYLGKYLFAVMTSYLADYLRQSNKLTTTATRKIFTSFAVITPGLLMVVQVYFGYDKVASIAIFTLALTINGAVTAGYLSNGLDIAPNFSGTIFGLANTLSSLGGFLSTLMVGTLTQDNQVYQQWQIVFWILSATYIIGGLTFLLFGTGELQPWNSATPDSSDNLKLGETKPLKNGSNT</sequence>
<evidence type="ECO:0000259" key="9">
    <source>
        <dbReference type="PROSITE" id="PS50850"/>
    </source>
</evidence>
<dbReference type="InterPro" id="IPR036259">
    <property type="entry name" value="MFS_trans_sf"/>
</dbReference>
<dbReference type="SUPFAM" id="SSF103473">
    <property type="entry name" value="MFS general substrate transporter"/>
    <property type="match status" value="1"/>
</dbReference>
<evidence type="ECO:0000256" key="1">
    <source>
        <dbReference type="ARBA" id="ARBA00004141"/>
    </source>
</evidence>
<feature type="domain" description="Major facilitator superfamily (MFS) profile" evidence="9">
    <location>
        <begin position="22"/>
        <end position="462"/>
    </location>
</feature>
<dbReference type="GO" id="GO:0016020">
    <property type="term" value="C:membrane"/>
    <property type="evidence" value="ECO:0007669"/>
    <property type="project" value="UniProtKB-SubCell"/>
</dbReference>
<dbReference type="CDD" id="cd17318">
    <property type="entry name" value="MFS_SLC17"/>
    <property type="match status" value="1"/>
</dbReference>
<evidence type="ECO:0000256" key="3">
    <source>
        <dbReference type="ARBA" id="ARBA00022692"/>
    </source>
</evidence>
<feature type="transmembrane region" description="Helical" evidence="8">
    <location>
        <begin position="25"/>
        <end position="50"/>
    </location>
</feature>
<proteinExistence type="predicted"/>
<dbReference type="Gene3D" id="1.20.1250.20">
    <property type="entry name" value="MFS general substrate transporter like domains"/>
    <property type="match status" value="2"/>
</dbReference>
<feature type="transmembrane region" description="Helical" evidence="8">
    <location>
        <begin position="207"/>
        <end position="226"/>
    </location>
</feature>
<keyword evidence="3 8" id="KW-0812">Transmembrane</keyword>
<feature type="transmembrane region" description="Helical" evidence="8">
    <location>
        <begin position="404"/>
        <end position="426"/>
    </location>
</feature>
<dbReference type="FunFam" id="1.20.1250.20:FF:000157">
    <property type="entry name" value="Inorganic phosphate cotransporter"/>
    <property type="match status" value="1"/>
</dbReference>
<keyword evidence="4" id="KW-0769">Symport</keyword>
<reference evidence="10 11" key="1">
    <citation type="submission" date="2023-10" db="EMBL/GenBank/DDBJ databases">
        <title>Genomes of two closely related lineages of the louse Polyplax serrata with different host specificities.</title>
        <authorList>
            <person name="Martinu J."/>
            <person name="Tarabai H."/>
            <person name="Stefka J."/>
            <person name="Hypsa V."/>
        </authorList>
    </citation>
    <scope>NUCLEOTIDE SEQUENCE [LARGE SCALE GENOMIC DNA]</scope>
    <source>
        <strain evidence="10">HR10_N</strain>
    </source>
</reference>
<keyword evidence="2" id="KW-0813">Transport</keyword>
<feature type="transmembrane region" description="Helical" evidence="8">
    <location>
        <begin position="349"/>
        <end position="366"/>
    </location>
</feature>
<dbReference type="GO" id="GO:0015293">
    <property type="term" value="F:symporter activity"/>
    <property type="evidence" value="ECO:0007669"/>
    <property type="project" value="UniProtKB-KW"/>
</dbReference>
<accession>A0AAN8S5N8</accession>
<feature type="transmembrane region" description="Helical" evidence="8">
    <location>
        <begin position="307"/>
        <end position="328"/>
    </location>
</feature>
<evidence type="ECO:0000256" key="6">
    <source>
        <dbReference type="ARBA" id="ARBA00023136"/>
    </source>
</evidence>
<feature type="transmembrane region" description="Helical" evidence="8">
    <location>
        <begin position="181"/>
        <end position="201"/>
    </location>
</feature>
<evidence type="ECO:0000256" key="2">
    <source>
        <dbReference type="ARBA" id="ARBA00022448"/>
    </source>
</evidence>
<dbReference type="PROSITE" id="PS50850">
    <property type="entry name" value="MFS"/>
    <property type="match status" value="1"/>
</dbReference>
<protein>
    <recommendedName>
        <fullName evidence="9">Major facilitator superfamily (MFS) profile domain-containing protein</fullName>
    </recommendedName>
</protein>
<evidence type="ECO:0000256" key="7">
    <source>
        <dbReference type="SAM" id="MobiDB-lite"/>
    </source>
</evidence>
<dbReference type="InterPro" id="IPR050382">
    <property type="entry name" value="MFS_Na/Anion_cotransporter"/>
</dbReference>
<dbReference type="AlphaFoldDB" id="A0AAN8S5N8"/>
<dbReference type="Proteomes" id="UP001372834">
    <property type="component" value="Unassembled WGS sequence"/>
</dbReference>
<dbReference type="PANTHER" id="PTHR11662">
    <property type="entry name" value="SOLUTE CARRIER FAMILY 17"/>
    <property type="match status" value="1"/>
</dbReference>